<protein>
    <submittedName>
        <fullName evidence="1">Uncharacterized protein</fullName>
    </submittedName>
</protein>
<sequence>MAKGSTSFSGSITIMCTSKNFLVFGRRDFTTGGPMVKLGTNWLSITSTWIQWAPPSSHWDRANFRFVKSADNIDGANLNSEAIWESKTYLYHVGFSTENLTNPDSEK</sequence>
<gene>
    <name evidence="1" type="ORF">MGWOODY_Mmi1973</name>
</gene>
<dbReference type="AlphaFoldDB" id="A0A161K874"/>
<proteinExistence type="predicted"/>
<reference evidence="1" key="1">
    <citation type="submission" date="2015-10" db="EMBL/GenBank/DDBJ databases">
        <authorList>
            <person name="Gilbert D.G."/>
        </authorList>
    </citation>
    <scope>NUCLEOTIDE SEQUENCE</scope>
</reference>
<accession>A0A161K874</accession>
<dbReference type="EMBL" id="FAXC01000411">
    <property type="protein sequence ID" value="CUV10391.1"/>
    <property type="molecule type" value="Genomic_DNA"/>
</dbReference>
<name>A0A161K874_9ZZZZ</name>
<evidence type="ECO:0000313" key="1">
    <source>
        <dbReference type="EMBL" id="CUV10391.1"/>
    </source>
</evidence>
<organism evidence="1">
    <name type="scientific">hydrothermal vent metagenome</name>
    <dbReference type="NCBI Taxonomy" id="652676"/>
    <lineage>
        <taxon>unclassified sequences</taxon>
        <taxon>metagenomes</taxon>
        <taxon>ecological metagenomes</taxon>
    </lineage>
</organism>